<dbReference type="GO" id="GO:0008745">
    <property type="term" value="F:N-acetylmuramoyl-L-alanine amidase activity"/>
    <property type="evidence" value="ECO:0007669"/>
    <property type="project" value="UniProtKB-EC"/>
</dbReference>
<dbReference type="Pfam" id="PF07486">
    <property type="entry name" value="Hydrolase_2"/>
    <property type="match status" value="1"/>
</dbReference>
<comment type="caution">
    <text evidence="4">The sequence shown here is derived from an EMBL/GenBank/DDBJ whole genome shotgun (WGS) entry which is preliminary data.</text>
</comment>
<evidence type="ECO:0000259" key="3">
    <source>
        <dbReference type="PROSITE" id="PS51782"/>
    </source>
</evidence>
<dbReference type="InterPro" id="IPR011105">
    <property type="entry name" value="Cell_wall_hydrolase_SleB"/>
</dbReference>
<dbReference type="Pfam" id="PF01476">
    <property type="entry name" value="LysM"/>
    <property type="match status" value="1"/>
</dbReference>
<protein>
    <submittedName>
        <fullName evidence="4">N-acetylmuramoyl-L-alanine amidase</fullName>
        <ecNumber evidence="4">3.5.1.28</ecNumber>
    </submittedName>
</protein>
<dbReference type="InterPro" id="IPR018392">
    <property type="entry name" value="LysM"/>
</dbReference>
<gene>
    <name evidence="4" type="ORF">HNP21_002650</name>
</gene>
<feature type="signal peptide" evidence="2">
    <location>
        <begin position="1"/>
        <end position="28"/>
    </location>
</feature>
<keyword evidence="4" id="KW-0378">Hydrolase</keyword>
<dbReference type="InterPro" id="IPR036779">
    <property type="entry name" value="LysM_dom_sf"/>
</dbReference>
<keyword evidence="2" id="KW-0732">Signal</keyword>
<feature type="region of interest" description="Disordered" evidence="1">
    <location>
        <begin position="84"/>
        <end position="111"/>
    </location>
</feature>
<dbReference type="Gene3D" id="3.10.350.10">
    <property type="entry name" value="LysM domain"/>
    <property type="match status" value="1"/>
</dbReference>
<dbReference type="Gene3D" id="1.10.10.2520">
    <property type="entry name" value="Cell wall hydrolase SleB, domain 1"/>
    <property type="match status" value="1"/>
</dbReference>
<evidence type="ECO:0000313" key="5">
    <source>
        <dbReference type="Proteomes" id="UP000543174"/>
    </source>
</evidence>
<dbReference type="SUPFAM" id="SSF54106">
    <property type="entry name" value="LysM domain"/>
    <property type="match status" value="1"/>
</dbReference>
<evidence type="ECO:0000256" key="2">
    <source>
        <dbReference type="SAM" id="SignalP"/>
    </source>
</evidence>
<keyword evidence="5" id="KW-1185">Reference proteome</keyword>
<reference evidence="4" key="1">
    <citation type="submission" date="2020-08" db="EMBL/GenBank/DDBJ databases">
        <title>Functional genomics of gut bacteria from endangered species of beetles.</title>
        <authorList>
            <person name="Carlos-Shanley C."/>
        </authorList>
    </citation>
    <scope>NUCLEOTIDE SEQUENCE [LARGE SCALE GENOMIC DNA]</scope>
    <source>
        <strain evidence="4">S00060</strain>
    </source>
</reference>
<dbReference type="InterPro" id="IPR042047">
    <property type="entry name" value="SleB_dom1"/>
</dbReference>
<proteinExistence type="predicted"/>
<feature type="domain" description="LysM" evidence="3">
    <location>
        <begin position="30"/>
        <end position="73"/>
    </location>
</feature>
<dbReference type="EC" id="3.5.1.28" evidence="4"/>
<dbReference type="Proteomes" id="UP000543174">
    <property type="component" value="Unassembled WGS sequence"/>
</dbReference>
<dbReference type="EMBL" id="JACJHT010000002">
    <property type="protein sequence ID" value="MBA9039543.1"/>
    <property type="molecule type" value="Genomic_DNA"/>
</dbReference>
<dbReference type="RefSeq" id="WP_013055992.1">
    <property type="nucleotide sequence ID" value="NZ_CP169254.1"/>
</dbReference>
<dbReference type="SMART" id="SM00257">
    <property type="entry name" value="LysM"/>
    <property type="match status" value="1"/>
</dbReference>
<dbReference type="AlphaFoldDB" id="A0A7W3RFN3"/>
<sequence length="233" mass="25326">MKHSYMKSMVVACLATLSFIGFNATATAATNYKVVKGDSLWKLGKRYSVTIDDIKKINNRQGDMIYIGETLAIPSETKVLAAETTEPSTAAPANTVKPKAKPAEQETPAVSISASEKDLLARLVEAEAKGESYEGKVGVATVVLNRVDSPKFPDTVTGVIKQVVGKAYAFSPVQNGSINKPASEDSKKAVEQALTRKDRLDDSIYFYNPKTATDNWIRSRAVIKTIDHHVFAK</sequence>
<dbReference type="PROSITE" id="PS51782">
    <property type="entry name" value="LYSM"/>
    <property type="match status" value="1"/>
</dbReference>
<evidence type="ECO:0000313" key="4">
    <source>
        <dbReference type="EMBL" id="MBA9039543.1"/>
    </source>
</evidence>
<dbReference type="Gene3D" id="6.20.240.60">
    <property type="match status" value="1"/>
</dbReference>
<feature type="chain" id="PRO_5031512363" evidence="2">
    <location>
        <begin position="29"/>
        <end position="233"/>
    </location>
</feature>
<evidence type="ECO:0000256" key="1">
    <source>
        <dbReference type="SAM" id="MobiDB-lite"/>
    </source>
</evidence>
<name>A0A7W3RFN3_PRIAR</name>
<accession>A0A7W3RFN3</accession>
<dbReference type="CDD" id="cd00118">
    <property type="entry name" value="LysM"/>
    <property type="match status" value="1"/>
</dbReference>
<feature type="compositionally biased region" description="Low complexity" evidence="1">
    <location>
        <begin position="84"/>
        <end position="95"/>
    </location>
</feature>
<organism evidence="4 5">
    <name type="scientific">Priestia aryabhattai</name>
    <name type="common">Bacillus aryabhattai</name>
    <dbReference type="NCBI Taxonomy" id="412384"/>
    <lineage>
        <taxon>Bacteria</taxon>
        <taxon>Bacillati</taxon>
        <taxon>Bacillota</taxon>
        <taxon>Bacilli</taxon>
        <taxon>Bacillales</taxon>
        <taxon>Bacillaceae</taxon>
        <taxon>Priestia</taxon>
    </lineage>
</organism>